<keyword evidence="6" id="KW-1185">Reference proteome</keyword>
<gene>
    <name evidence="5" type="ORF">GCM10025864_05800</name>
</gene>
<evidence type="ECO:0000313" key="5">
    <source>
        <dbReference type="EMBL" id="GMA22821.1"/>
    </source>
</evidence>
<comment type="caution">
    <text evidence="5">The sequence shown here is derived from an EMBL/GenBank/DDBJ whole genome shotgun (WGS) entry which is preliminary data.</text>
</comment>
<dbReference type="Pfam" id="PF17940">
    <property type="entry name" value="TetR_C_31"/>
    <property type="match status" value="1"/>
</dbReference>
<dbReference type="Proteomes" id="UP001157091">
    <property type="component" value="Unassembled WGS sequence"/>
</dbReference>
<evidence type="ECO:0000256" key="2">
    <source>
        <dbReference type="PROSITE-ProRule" id="PRU00335"/>
    </source>
</evidence>
<evidence type="ECO:0000259" key="4">
    <source>
        <dbReference type="PROSITE" id="PS50977"/>
    </source>
</evidence>
<dbReference type="InterPro" id="IPR001647">
    <property type="entry name" value="HTH_TetR"/>
</dbReference>
<feature type="compositionally biased region" description="Basic and acidic residues" evidence="3">
    <location>
        <begin position="32"/>
        <end position="46"/>
    </location>
</feature>
<protein>
    <submittedName>
        <fullName evidence="5">TetR family transcriptional regulator</fullName>
    </submittedName>
</protein>
<reference evidence="6" key="1">
    <citation type="journal article" date="2019" name="Int. J. Syst. Evol. Microbiol.">
        <title>The Global Catalogue of Microorganisms (GCM) 10K type strain sequencing project: providing services to taxonomists for standard genome sequencing and annotation.</title>
        <authorList>
            <consortium name="The Broad Institute Genomics Platform"/>
            <consortium name="The Broad Institute Genome Sequencing Center for Infectious Disease"/>
            <person name="Wu L."/>
            <person name="Ma J."/>
        </authorList>
    </citation>
    <scope>NUCLEOTIDE SEQUENCE [LARGE SCALE GENOMIC DNA]</scope>
    <source>
        <strain evidence="6">NBRC 106348</strain>
    </source>
</reference>
<feature type="compositionally biased region" description="Basic and acidic residues" evidence="3">
    <location>
        <begin position="1"/>
        <end position="10"/>
    </location>
</feature>
<sequence>MTQADPDRPRGPGRPGEPAQPPRHTGARGPRKPREPRRQSRGAQRRDAIVRAAAELILSEGPAGVTHRTVAAQADVPLAATTYYFSGLDELVETAGRLLVERWTAHTREVVERDDLPTTAAGKAERIVDAIGPSGDDAAVRGFYEHLVAAGRSAALGRAYAETRNGLDDAVSELLAKLGLDVSPQLIVAIVDGAALTALSEGRSVRPVALQLAQEVVERTERHQRGEW</sequence>
<proteinExistence type="predicted"/>
<feature type="DNA-binding region" description="H-T-H motif" evidence="2">
    <location>
        <begin position="66"/>
        <end position="85"/>
    </location>
</feature>
<feature type="region of interest" description="Disordered" evidence="3">
    <location>
        <begin position="1"/>
        <end position="46"/>
    </location>
</feature>
<accession>A0ABQ6HWJ8</accession>
<dbReference type="InterPro" id="IPR041583">
    <property type="entry name" value="TetR_C_31"/>
</dbReference>
<keyword evidence="1 2" id="KW-0238">DNA-binding</keyword>
<dbReference type="PROSITE" id="PS50977">
    <property type="entry name" value="HTH_TETR_2"/>
    <property type="match status" value="1"/>
</dbReference>
<organism evidence="5 6">
    <name type="scientific">Luteimicrobium album</name>
    <dbReference type="NCBI Taxonomy" id="1054550"/>
    <lineage>
        <taxon>Bacteria</taxon>
        <taxon>Bacillati</taxon>
        <taxon>Actinomycetota</taxon>
        <taxon>Actinomycetes</taxon>
        <taxon>Micrococcales</taxon>
        <taxon>Luteimicrobium</taxon>
    </lineage>
</organism>
<feature type="domain" description="HTH tetR-type" evidence="4">
    <location>
        <begin position="43"/>
        <end position="103"/>
    </location>
</feature>
<evidence type="ECO:0000313" key="6">
    <source>
        <dbReference type="Proteomes" id="UP001157091"/>
    </source>
</evidence>
<evidence type="ECO:0000256" key="3">
    <source>
        <dbReference type="SAM" id="MobiDB-lite"/>
    </source>
</evidence>
<dbReference type="InterPro" id="IPR009057">
    <property type="entry name" value="Homeodomain-like_sf"/>
</dbReference>
<dbReference type="Gene3D" id="1.10.357.10">
    <property type="entry name" value="Tetracycline Repressor, domain 2"/>
    <property type="match status" value="1"/>
</dbReference>
<dbReference type="SUPFAM" id="SSF46689">
    <property type="entry name" value="Homeodomain-like"/>
    <property type="match status" value="1"/>
</dbReference>
<evidence type="ECO:0000256" key="1">
    <source>
        <dbReference type="ARBA" id="ARBA00023125"/>
    </source>
</evidence>
<dbReference type="EMBL" id="BSUK01000001">
    <property type="protein sequence ID" value="GMA22821.1"/>
    <property type="molecule type" value="Genomic_DNA"/>
</dbReference>
<name>A0ABQ6HWJ8_9MICO</name>